<dbReference type="InterPro" id="IPR044792">
    <property type="entry name" value="TAR1"/>
</dbReference>
<proteinExistence type="predicted"/>
<dbReference type="GO" id="GO:0043457">
    <property type="term" value="P:regulation of cellular respiration"/>
    <property type="evidence" value="ECO:0007669"/>
    <property type="project" value="InterPro"/>
</dbReference>
<accession>A0AAV9K9R1</accession>
<comment type="caution">
    <text evidence="1">The sequence shown here is derived from an EMBL/GenBank/DDBJ whole genome shotgun (WGS) entry which is preliminary data.</text>
</comment>
<dbReference type="PANTHER" id="PTHR47188:SF1">
    <property type="entry name" value="PROTEIN TAR1"/>
    <property type="match status" value="1"/>
</dbReference>
<keyword evidence="2" id="KW-1185">Reference proteome</keyword>
<sequence length="114" mass="12575">MRDASADVLSPNGFGRNLRSKTRWFPGFCNSHQVSHFATFYIDARAEISVAESRLCLQSKDASPHARERARGGADFKIPWRFRAGFVGRQNEARLRAPLGTGGGARRARAALSV</sequence>
<organism evidence="1 2">
    <name type="scientific">Solanum pinnatisectum</name>
    <name type="common">tansyleaf nightshade</name>
    <dbReference type="NCBI Taxonomy" id="50273"/>
    <lineage>
        <taxon>Eukaryota</taxon>
        <taxon>Viridiplantae</taxon>
        <taxon>Streptophyta</taxon>
        <taxon>Embryophyta</taxon>
        <taxon>Tracheophyta</taxon>
        <taxon>Spermatophyta</taxon>
        <taxon>Magnoliopsida</taxon>
        <taxon>eudicotyledons</taxon>
        <taxon>Gunneridae</taxon>
        <taxon>Pentapetalae</taxon>
        <taxon>asterids</taxon>
        <taxon>lamiids</taxon>
        <taxon>Solanales</taxon>
        <taxon>Solanaceae</taxon>
        <taxon>Solanoideae</taxon>
        <taxon>Solaneae</taxon>
        <taxon>Solanum</taxon>
    </lineage>
</organism>
<dbReference type="Proteomes" id="UP001311915">
    <property type="component" value="Unassembled WGS sequence"/>
</dbReference>
<reference evidence="1 2" key="1">
    <citation type="submission" date="2023-10" db="EMBL/GenBank/DDBJ databases">
        <title>Genome-Wide Identification Analysis in wild type Solanum Pinnatisectum Reveals Some Genes Defensing Phytophthora Infestans.</title>
        <authorList>
            <person name="Sun C."/>
        </authorList>
    </citation>
    <scope>NUCLEOTIDE SEQUENCE [LARGE SCALE GENOMIC DNA]</scope>
    <source>
        <strain evidence="1">LQN</strain>
        <tissue evidence="1">Leaf</tissue>
    </source>
</reference>
<name>A0AAV9K9R1_9SOLN</name>
<dbReference type="PANTHER" id="PTHR47188">
    <property type="entry name" value="PROTEIN TAR1"/>
    <property type="match status" value="1"/>
</dbReference>
<protein>
    <submittedName>
        <fullName evidence="1">Uncharacterized protein</fullName>
    </submittedName>
</protein>
<evidence type="ECO:0000313" key="2">
    <source>
        <dbReference type="Proteomes" id="UP001311915"/>
    </source>
</evidence>
<dbReference type="EMBL" id="JAWPEI010000011">
    <property type="protein sequence ID" value="KAK4709633.1"/>
    <property type="molecule type" value="Genomic_DNA"/>
</dbReference>
<evidence type="ECO:0000313" key="1">
    <source>
        <dbReference type="EMBL" id="KAK4709633.1"/>
    </source>
</evidence>
<gene>
    <name evidence="1" type="ORF">R3W88_004146</name>
</gene>
<dbReference type="AlphaFoldDB" id="A0AAV9K9R1"/>